<feature type="domain" description="CdaR GGDEF-like" evidence="3">
    <location>
        <begin position="104"/>
        <end position="220"/>
    </location>
</feature>
<evidence type="ECO:0000313" key="5">
    <source>
        <dbReference type="Proteomes" id="UP000676967"/>
    </source>
</evidence>
<dbReference type="Pfam" id="PF13556">
    <property type="entry name" value="HTH_30"/>
    <property type="match status" value="1"/>
</dbReference>
<name>A0ABN6CTB7_9ACTN</name>
<evidence type="ECO:0000259" key="2">
    <source>
        <dbReference type="Pfam" id="PF13556"/>
    </source>
</evidence>
<reference evidence="4 5" key="1">
    <citation type="submission" date="2020-08" db="EMBL/GenBank/DDBJ databases">
        <title>Whole genome shotgun sequence of Actinoplanes ianthinogenes NBRC 13996.</title>
        <authorList>
            <person name="Komaki H."/>
            <person name="Tamura T."/>
        </authorList>
    </citation>
    <scope>NUCLEOTIDE SEQUENCE [LARGE SCALE GENOMIC DNA]</scope>
    <source>
        <strain evidence="4 5">NBRC 13996</strain>
    </source>
</reference>
<organism evidence="4 5">
    <name type="scientific">Actinoplanes ianthinogenes</name>
    <dbReference type="NCBI Taxonomy" id="122358"/>
    <lineage>
        <taxon>Bacteria</taxon>
        <taxon>Bacillati</taxon>
        <taxon>Actinomycetota</taxon>
        <taxon>Actinomycetes</taxon>
        <taxon>Micromonosporales</taxon>
        <taxon>Micromonosporaceae</taxon>
        <taxon>Actinoplanes</taxon>
    </lineage>
</organism>
<gene>
    <name evidence="4" type="ORF">Aiant_86160</name>
</gene>
<protein>
    <recommendedName>
        <fullName evidence="6">Transcriptional regulator</fullName>
    </recommendedName>
</protein>
<evidence type="ECO:0000256" key="1">
    <source>
        <dbReference type="ARBA" id="ARBA00006754"/>
    </source>
</evidence>
<dbReference type="EMBL" id="AP023356">
    <property type="protein sequence ID" value="BCJ47959.1"/>
    <property type="molecule type" value="Genomic_DNA"/>
</dbReference>
<sequence>MSVSDPSRVEPAPECAALLQLPAGERRQAASKVGARAADAGLELRDLVDTMLAAAGAVAEGPALLDALRDALGGLLDGYAGQARVELDRHGSERITFINDLFTGRVDPGRLAERANRYGIRLSATHTVLVGRGAGITPQVAQRVDAALAARFGAANTLTALRDGELVCISAGGLRGIDAELAHLLRGELGAGRWQVAVGRAHPGLPGLAASLEEAHNALDHAAKLNFTAPLLNAADLLVFPVLLRDREAITDLVDTVLGPLVTARGGPQPYLDVLSVLFDNQGNYTATARHMHLSVRAVTYRLDRIRDLTGYHPGEPTQRFTLHAAVLGARLLGWPSS</sequence>
<dbReference type="Pfam" id="PF17853">
    <property type="entry name" value="GGDEF_2"/>
    <property type="match status" value="1"/>
</dbReference>
<dbReference type="InterPro" id="IPR041522">
    <property type="entry name" value="CdaR_GGDEF"/>
</dbReference>
<dbReference type="InterPro" id="IPR042070">
    <property type="entry name" value="PucR_C-HTH_sf"/>
</dbReference>
<dbReference type="Gene3D" id="1.10.10.2840">
    <property type="entry name" value="PucR C-terminal helix-turn-helix domain"/>
    <property type="match status" value="1"/>
</dbReference>
<dbReference type="RefSeq" id="WP_189330300.1">
    <property type="nucleotide sequence ID" value="NZ_AP023356.1"/>
</dbReference>
<keyword evidence="5" id="KW-1185">Reference proteome</keyword>
<evidence type="ECO:0008006" key="6">
    <source>
        <dbReference type="Google" id="ProtNLM"/>
    </source>
</evidence>
<evidence type="ECO:0000259" key="3">
    <source>
        <dbReference type="Pfam" id="PF17853"/>
    </source>
</evidence>
<comment type="similarity">
    <text evidence="1">Belongs to the CdaR family.</text>
</comment>
<accession>A0ABN6CTB7</accession>
<evidence type="ECO:0000313" key="4">
    <source>
        <dbReference type="EMBL" id="BCJ47959.1"/>
    </source>
</evidence>
<dbReference type="InterPro" id="IPR051448">
    <property type="entry name" value="CdaR-like_regulators"/>
</dbReference>
<dbReference type="Proteomes" id="UP000676967">
    <property type="component" value="Chromosome"/>
</dbReference>
<dbReference type="InterPro" id="IPR025736">
    <property type="entry name" value="PucR_C-HTH_dom"/>
</dbReference>
<feature type="domain" description="PucR C-terminal helix-turn-helix" evidence="2">
    <location>
        <begin position="271"/>
        <end position="327"/>
    </location>
</feature>
<dbReference type="PANTHER" id="PTHR33744">
    <property type="entry name" value="CARBOHYDRATE DIACID REGULATOR"/>
    <property type="match status" value="1"/>
</dbReference>
<proteinExistence type="inferred from homology"/>
<dbReference type="PANTHER" id="PTHR33744:SF1">
    <property type="entry name" value="DNA-BINDING TRANSCRIPTIONAL ACTIVATOR ADER"/>
    <property type="match status" value="1"/>
</dbReference>